<evidence type="ECO:0000313" key="3">
    <source>
        <dbReference type="Proteomes" id="UP001159363"/>
    </source>
</evidence>
<dbReference type="Pfam" id="PF25597">
    <property type="entry name" value="SH3_retrovirus"/>
    <property type="match status" value="1"/>
</dbReference>
<organism evidence="2 3">
    <name type="scientific">Dryococelus australis</name>
    <dbReference type="NCBI Taxonomy" id="614101"/>
    <lineage>
        <taxon>Eukaryota</taxon>
        <taxon>Metazoa</taxon>
        <taxon>Ecdysozoa</taxon>
        <taxon>Arthropoda</taxon>
        <taxon>Hexapoda</taxon>
        <taxon>Insecta</taxon>
        <taxon>Pterygota</taxon>
        <taxon>Neoptera</taxon>
        <taxon>Polyneoptera</taxon>
        <taxon>Phasmatodea</taxon>
        <taxon>Verophasmatodea</taxon>
        <taxon>Anareolatae</taxon>
        <taxon>Phasmatidae</taxon>
        <taxon>Eurycanthinae</taxon>
        <taxon>Dryococelus</taxon>
    </lineage>
</organism>
<dbReference type="InterPro" id="IPR057670">
    <property type="entry name" value="SH3_retrovirus"/>
</dbReference>
<protein>
    <recommendedName>
        <fullName evidence="1">Retroviral polymerase SH3-like domain-containing protein</fullName>
    </recommendedName>
</protein>
<dbReference type="EMBL" id="JARBHB010000005">
    <property type="protein sequence ID" value="KAJ8884172.1"/>
    <property type="molecule type" value="Genomic_DNA"/>
</dbReference>
<proteinExistence type="predicted"/>
<reference evidence="2 3" key="1">
    <citation type="submission" date="2023-02" db="EMBL/GenBank/DDBJ databases">
        <title>LHISI_Scaffold_Assembly.</title>
        <authorList>
            <person name="Stuart O.P."/>
            <person name="Cleave R."/>
            <person name="Magrath M.J.L."/>
            <person name="Mikheyev A.S."/>
        </authorList>
    </citation>
    <scope>NUCLEOTIDE SEQUENCE [LARGE SCALE GENOMIC DNA]</scope>
    <source>
        <strain evidence="2">Daus_M_001</strain>
        <tissue evidence="2">Leg muscle</tissue>
    </source>
</reference>
<evidence type="ECO:0000259" key="1">
    <source>
        <dbReference type="Pfam" id="PF25597"/>
    </source>
</evidence>
<gene>
    <name evidence="2" type="ORF">PR048_016029</name>
</gene>
<keyword evidence="3" id="KW-1185">Reference proteome</keyword>
<name>A0ABQ9HIK8_9NEOP</name>
<evidence type="ECO:0000313" key="2">
    <source>
        <dbReference type="EMBL" id="KAJ8884172.1"/>
    </source>
</evidence>
<dbReference type="Proteomes" id="UP001159363">
    <property type="component" value="Chromosome 4"/>
</dbReference>
<sequence length="147" mass="16904">MPKEKTFKLDPKNKTGVFLGYDEDVKGYRVFIPLSNTAEVHYAVVFLLPECKHEVEEQNMDDIERCAGKEKEDCVQEVEEDVNERTGIQDSSCDEDLGQIAATERENEGIEGEGYNLQPRRNFKKPSFLEDYYLGLCNMIDDDPQNI</sequence>
<accession>A0ABQ9HIK8</accession>
<feature type="domain" description="Retroviral polymerase SH3-like" evidence="1">
    <location>
        <begin position="2"/>
        <end position="47"/>
    </location>
</feature>
<comment type="caution">
    <text evidence="2">The sequence shown here is derived from an EMBL/GenBank/DDBJ whole genome shotgun (WGS) entry which is preliminary data.</text>
</comment>